<sequence length="333" mass="36905">MIRLGKLCVAMAILWSLYWVAAGYGLRGGLQGWFTTQENKGWQAEYAEMSGHGYPLRHVTRIEHPVLADPVTGVAWRADWLSLDSPAIWPGRQTMRFAQTPQLLSYFDQTVTILAQDMMAQLSLAPGLALELEDLALTSDDWSIRQEQSTVTAAQTLHLQMQQLDPPQDYAIDLTAQGFQPGTKIRTLMGSDNRLPDRFDALTLQATITFDRPWDRTALETARPQPRAISLKQIDAHWGVLRIRATGELQVDDQGVPTGAIMLKAENWRDMLRMAETAGALPARAVEPAERVLGMMAGLGGNPNTLDVQLNFRDGYVALGPLPLGPAPRLILR</sequence>
<dbReference type="Proteomes" id="UP001623232">
    <property type="component" value="Chromosome"/>
</dbReference>
<protein>
    <submittedName>
        <fullName evidence="1">DUF2125 domain-containing protein</fullName>
    </submittedName>
</protein>
<organism evidence="1 2">
    <name type="scientific">Aliisedimentitalea scapharcae</name>
    <dbReference type="NCBI Taxonomy" id="1524259"/>
    <lineage>
        <taxon>Bacteria</taxon>
        <taxon>Pseudomonadati</taxon>
        <taxon>Pseudomonadota</taxon>
        <taxon>Alphaproteobacteria</taxon>
        <taxon>Rhodobacterales</taxon>
        <taxon>Roseobacteraceae</taxon>
        <taxon>Aliisedimentitalea</taxon>
    </lineage>
</organism>
<dbReference type="InterPro" id="IPR018666">
    <property type="entry name" value="DUF2125"/>
</dbReference>
<evidence type="ECO:0000313" key="1">
    <source>
        <dbReference type="EMBL" id="WZK90499.1"/>
    </source>
</evidence>
<gene>
    <name evidence="1" type="ORF">QEZ52_08120</name>
</gene>
<accession>A0ABZ2XWL8</accession>
<name>A0ABZ2XWL8_9RHOB</name>
<reference evidence="1 2" key="1">
    <citation type="submission" date="2023-04" db="EMBL/GenBank/DDBJ databases">
        <title>Complete genome sequence of Alisedimentitalea scapharcae.</title>
        <authorList>
            <person name="Rong J.-C."/>
            <person name="Yi M.-L."/>
            <person name="Zhao Q."/>
        </authorList>
    </citation>
    <scope>NUCLEOTIDE SEQUENCE [LARGE SCALE GENOMIC DNA]</scope>
    <source>
        <strain evidence="1 2">KCTC 42119</strain>
    </source>
</reference>
<dbReference type="Pfam" id="PF09898">
    <property type="entry name" value="DUF2125"/>
    <property type="match status" value="1"/>
</dbReference>
<dbReference type="RefSeq" id="WP_406649294.1">
    <property type="nucleotide sequence ID" value="NZ_CP123584.1"/>
</dbReference>
<proteinExistence type="predicted"/>
<evidence type="ECO:0000313" key="2">
    <source>
        <dbReference type="Proteomes" id="UP001623232"/>
    </source>
</evidence>
<keyword evidence="2" id="KW-1185">Reference proteome</keyword>
<dbReference type="EMBL" id="CP123584">
    <property type="protein sequence ID" value="WZK90499.1"/>
    <property type="molecule type" value="Genomic_DNA"/>
</dbReference>